<reference evidence="13 14" key="1">
    <citation type="submission" date="2017-12" db="EMBL/GenBank/DDBJ databases">
        <title>Sequencing, de novo assembly and annotation of complete genome of a new Thraustochytrid species, strain FCC1311.</title>
        <authorList>
            <person name="Sedici K."/>
            <person name="Godart F."/>
            <person name="Aiese Cigliano R."/>
            <person name="Sanseverino W."/>
            <person name="Barakat M."/>
            <person name="Ortet P."/>
            <person name="Marechal E."/>
            <person name="Cagnac O."/>
            <person name="Amato A."/>
        </authorList>
    </citation>
    <scope>NUCLEOTIDE SEQUENCE [LARGE SCALE GENOMIC DNA]</scope>
</reference>
<dbReference type="Pfam" id="PF00106">
    <property type="entry name" value="adh_short"/>
    <property type="match status" value="1"/>
</dbReference>
<dbReference type="AlphaFoldDB" id="A0A2R5GMH5"/>
<keyword evidence="3" id="KW-0812">Transmembrane</keyword>
<dbReference type="PANTHER" id="PTHR24322">
    <property type="entry name" value="PKSB"/>
    <property type="match status" value="1"/>
</dbReference>
<keyword evidence="5" id="KW-1133">Transmembrane helix</keyword>
<sequence length="320" mass="34501">MSEIASFVGDFLPRPPKRWALLAGAVAAYYGLREVAPHLFEKSINGDVVVITGGGSGIGRLMALRVAKEGCSVAILDVNKEGADKVAEECKALGATARSYLCDVTNRSMVYEVAAQVEKDFGHVDIVVNNAGIVGGKKLIEADDDRMELVLKVNTHAILWVTKAFLPGMIRRNHGHVVIIASSAGRVGVPNMVAYNASKFGAVGAGEGIRLEMQKMGTKIKCTTVCPMYIATGMFEGAKLQPRYKFLEGPVNALFPILEPDYVADQIINAVKRDQELLVMPAMAYSTTIMQGLLPTAVTDRILEDLGVSSSMDHFKQTRA</sequence>
<dbReference type="GO" id="GO:0016020">
    <property type="term" value="C:membrane"/>
    <property type="evidence" value="ECO:0007669"/>
    <property type="project" value="UniProtKB-SubCell"/>
</dbReference>
<keyword evidence="14" id="KW-1185">Reference proteome</keyword>
<accession>A0A2R5GMH5</accession>
<proteinExistence type="inferred from homology"/>
<evidence type="ECO:0000256" key="8">
    <source>
        <dbReference type="ARBA" id="ARBA00023136"/>
    </source>
</evidence>
<gene>
    <name evidence="13" type="ORF">FCC1311_083052</name>
</gene>
<name>A0A2R5GMH5_9STRA</name>
<keyword evidence="6" id="KW-0560">Oxidoreductase</keyword>
<dbReference type="InterPro" id="IPR036291">
    <property type="entry name" value="NAD(P)-bd_dom_sf"/>
</dbReference>
<dbReference type="Gene3D" id="3.40.50.720">
    <property type="entry name" value="NAD(P)-binding Rossmann-like Domain"/>
    <property type="match status" value="1"/>
</dbReference>
<evidence type="ECO:0000256" key="2">
    <source>
        <dbReference type="ARBA" id="ARBA00006484"/>
    </source>
</evidence>
<evidence type="ECO:0000256" key="4">
    <source>
        <dbReference type="ARBA" id="ARBA00022857"/>
    </source>
</evidence>
<dbReference type="PRINTS" id="PR00081">
    <property type="entry name" value="GDHRDH"/>
</dbReference>
<dbReference type="InterPro" id="IPR002347">
    <property type="entry name" value="SDR_fam"/>
</dbReference>
<evidence type="ECO:0000313" key="13">
    <source>
        <dbReference type="EMBL" id="GBG32080.1"/>
    </source>
</evidence>
<evidence type="ECO:0000256" key="11">
    <source>
        <dbReference type="ARBA" id="ARBA00082544"/>
    </source>
</evidence>
<dbReference type="InParanoid" id="A0A2R5GMH5"/>
<dbReference type="EMBL" id="BEYU01000114">
    <property type="protein sequence ID" value="GBG32080.1"/>
    <property type="molecule type" value="Genomic_DNA"/>
</dbReference>
<dbReference type="OrthoDB" id="47007at2759"/>
<dbReference type="PRINTS" id="PR00080">
    <property type="entry name" value="SDRFAMILY"/>
</dbReference>
<dbReference type="GO" id="GO:0052650">
    <property type="term" value="F:all-trans-retinol dehydrogenase (NADP+) activity"/>
    <property type="evidence" value="ECO:0007669"/>
    <property type="project" value="UniProtKB-ARBA"/>
</dbReference>
<evidence type="ECO:0000256" key="6">
    <source>
        <dbReference type="ARBA" id="ARBA00023002"/>
    </source>
</evidence>
<dbReference type="CDD" id="cd05339">
    <property type="entry name" value="17beta-HSDXI-like_SDR_c"/>
    <property type="match status" value="1"/>
</dbReference>
<protein>
    <recommendedName>
        <fullName evidence="10">Short-chain dehydrogenase/reductase 3</fullName>
    </recommendedName>
    <alternativeName>
        <fullName evidence="11">Retinal short-chain dehydrogenase/reductase 1</fullName>
    </alternativeName>
</protein>
<dbReference type="SUPFAM" id="SSF51735">
    <property type="entry name" value="NAD(P)-binding Rossmann-fold domains"/>
    <property type="match status" value="1"/>
</dbReference>
<comment type="caution">
    <text evidence="13">The sequence shown here is derived from an EMBL/GenBank/DDBJ whole genome shotgun (WGS) entry which is preliminary data.</text>
</comment>
<evidence type="ECO:0000256" key="5">
    <source>
        <dbReference type="ARBA" id="ARBA00022989"/>
    </source>
</evidence>
<comment type="function">
    <text evidence="9">Catalyzes the reduction of all-trans-retinal to all-trans-retinol in the presence of NADPH.</text>
</comment>
<keyword evidence="7" id="KW-0443">Lipid metabolism</keyword>
<organism evidence="13 14">
    <name type="scientific">Hondaea fermentalgiana</name>
    <dbReference type="NCBI Taxonomy" id="2315210"/>
    <lineage>
        <taxon>Eukaryota</taxon>
        <taxon>Sar</taxon>
        <taxon>Stramenopiles</taxon>
        <taxon>Bigyra</taxon>
        <taxon>Labyrinthulomycetes</taxon>
        <taxon>Thraustochytrida</taxon>
        <taxon>Thraustochytriidae</taxon>
        <taxon>Hondaea</taxon>
    </lineage>
</organism>
<dbReference type="FunFam" id="3.40.50.720:FF:000131">
    <property type="entry name" value="Short-chain dehydrogenase/reductase 3"/>
    <property type="match status" value="1"/>
</dbReference>
<keyword evidence="8" id="KW-0472">Membrane</keyword>
<evidence type="ECO:0000256" key="9">
    <source>
        <dbReference type="ARBA" id="ARBA00059620"/>
    </source>
</evidence>
<evidence type="ECO:0000256" key="7">
    <source>
        <dbReference type="ARBA" id="ARBA00023098"/>
    </source>
</evidence>
<comment type="subcellular location">
    <subcellularLocation>
        <location evidence="1">Membrane</location>
        <topology evidence="1">Multi-pass membrane protein</topology>
    </subcellularLocation>
</comment>
<evidence type="ECO:0000256" key="3">
    <source>
        <dbReference type="ARBA" id="ARBA00022692"/>
    </source>
</evidence>
<evidence type="ECO:0000256" key="12">
    <source>
        <dbReference type="RuleBase" id="RU000363"/>
    </source>
</evidence>
<keyword evidence="4" id="KW-0521">NADP</keyword>
<evidence type="ECO:0000256" key="10">
    <source>
        <dbReference type="ARBA" id="ARBA00068717"/>
    </source>
</evidence>
<dbReference type="PANTHER" id="PTHR24322:SF736">
    <property type="entry name" value="RETINOL DEHYDROGENASE 10"/>
    <property type="match status" value="1"/>
</dbReference>
<comment type="similarity">
    <text evidence="2 12">Belongs to the short-chain dehydrogenases/reductases (SDR) family.</text>
</comment>
<dbReference type="Proteomes" id="UP000241890">
    <property type="component" value="Unassembled WGS sequence"/>
</dbReference>
<evidence type="ECO:0000313" key="14">
    <source>
        <dbReference type="Proteomes" id="UP000241890"/>
    </source>
</evidence>
<evidence type="ECO:0000256" key="1">
    <source>
        <dbReference type="ARBA" id="ARBA00004141"/>
    </source>
</evidence>